<feature type="domain" description="CTLH" evidence="4">
    <location>
        <begin position="35"/>
        <end position="90"/>
    </location>
</feature>
<evidence type="ECO:0000313" key="5">
    <source>
        <dbReference type="EMBL" id="KAL3643990.1"/>
    </source>
</evidence>
<evidence type="ECO:0000259" key="4">
    <source>
        <dbReference type="PROSITE" id="PS50897"/>
    </source>
</evidence>
<dbReference type="SMART" id="SM00320">
    <property type="entry name" value="WD40"/>
    <property type="match status" value="6"/>
</dbReference>
<proteinExistence type="predicted"/>
<name>A0ABD3DT08_9LAMI</name>
<feature type="repeat" description="WD" evidence="3">
    <location>
        <begin position="433"/>
        <end position="465"/>
    </location>
</feature>
<reference evidence="6" key="1">
    <citation type="journal article" date="2024" name="IScience">
        <title>Strigolactones Initiate the Formation of Haustorium-like Structures in Castilleja.</title>
        <authorList>
            <person name="Buerger M."/>
            <person name="Peterson D."/>
            <person name="Chory J."/>
        </authorList>
    </citation>
    <scope>NUCLEOTIDE SEQUENCE [LARGE SCALE GENOMIC DNA]</scope>
</reference>
<feature type="repeat" description="WD" evidence="3">
    <location>
        <begin position="263"/>
        <end position="304"/>
    </location>
</feature>
<dbReference type="PROSITE" id="PS50082">
    <property type="entry name" value="WD_REPEATS_2"/>
    <property type="match status" value="4"/>
</dbReference>
<sequence>MGSMGDDKTPRKRGKGVEYDYETLGKRMKSVVDDDNVDSFIRLILEGNWDESISVLRKISGTDENAIKSASQEILEHKYFGLVCENKILNAVDTLTNEIVPLDINDRARHEKLCRFLVFPEKDSHVKSSSKKSKLEDHNKKLLDELFKLLALPERRLVDSYHGVIDHAPSERLQVLQEHKDKICFLRFSHSGKYLASSSADCIVIVWEVMLDGRVSLKHTLCGHQKPVSCISWSPSDAQLLTCGLDEVVRRWDIESGQCVHIYEKSGVSLVSCAWSPDAKYIFCGVNDKSVCMWDLEEGKELECWKDSLTSGISDLGISSNEREIIVTSVCKENMIKLFGWESKSEKLIEEDQTVTSFSLSEDGKLLLISLSNGELHLWNIDGFVRQLAKYKGNKCVSRSCIGGMEHAFIASGSEHSQVYIWHRQSGELISKLVGHCGAVNCVNWNPTNPNMLASGSDDCTICIWGGLSQGKMKYHSS</sequence>
<keyword evidence="2" id="KW-0677">Repeat</keyword>
<feature type="repeat" description="WD" evidence="3">
    <location>
        <begin position="221"/>
        <end position="262"/>
    </location>
</feature>
<dbReference type="CDD" id="cd00200">
    <property type="entry name" value="WD40"/>
    <property type="match status" value="1"/>
</dbReference>
<feature type="repeat" description="WD" evidence="3">
    <location>
        <begin position="176"/>
        <end position="209"/>
    </location>
</feature>
<dbReference type="PROSITE" id="PS00678">
    <property type="entry name" value="WD_REPEATS_1"/>
    <property type="match status" value="2"/>
</dbReference>
<protein>
    <recommendedName>
        <fullName evidence="4">CTLH domain-containing protein</fullName>
    </recommendedName>
</protein>
<dbReference type="PANTHER" id="PTHR22838">
    <property type="entry name" value="WD REPEAT PROTEIN 26-RELATED"/>
    <property type="match status" value="1"/>
</dbReference>
<evidence type="ECO:0000256" key="1">
    <source>
        <dbReference type="ARBA" id="ARBA00022574"/>
    </source>
</evidence>
<accession>A0ABD3DT08</accession>
<dbReference type="EMBL" id="JAVIJP010000015">
    <property type="protein sequence ID" value="KAL3643990.1"/>
    <property type="molecule type" value="Genomic_DNA"/>
</dbReference>
<dbReference type="InterPro" id="IPR051350">
    <property type="entry name" value="WD_repeat-ST_regulator"/>
</dbReference>
<keyword evidence="1 3" id="KW-0853">WD repeat</keyword>
<dbReference type="InterPro" id="IPR001680">
    <property type="entry name" value="WD40_rpt"/>
</dbReference>
<dbReference type="Gene3D" id="2.130.10.10">
    <property type="entry name" value="YVTN repeat-like/Quinoprotein amine dehydrogenase"/>
    <property type="match status" value="2"/>
</dbReference>
<dbReference type="InterPro" id="IPR019775">
    <property type="entry name" value="WD40_repeat_CS"/>
</dbReference>
<keyword evidence="6" id="KW-1185">Reference proteome</keyword>
<gene>
    <name evidence="5" type="ORF">CASFOL_011922</name>
</gene>
<dbReference type="InterPro" id="IPR036322">
    <property type="entry name" value="WD40_repeat_dom_sf"/>
</dbReference>
<dbReference type="Proteomes" id="UP001632038">
    <property type="component" value="Unassembled WGS sequence"/>
</dbReference>
<organism evidence="5 6">
    <name type="scientific">Castilleja foliolosa</name>
    <dbReference type="NCBI Taxonomy" id="1961234"/>
    <lineage>
        <taxon>Eukaryota</taxon>
        <taxon>Viridiplantae</taxon>
        <taxon>Streptophyta</taxon>
        <taxon>Embryophyta</taxon>
        <taxon>Tracheophyta</taxon>
        <taxon>Spermatophyta</taxon>
        <taxon>Magnoliopsida</taxon>
        <taxon>eudicotyledons</taxon>
        <taxon>Gunneridae</taxon>
        <taxon>Pentapetalae</taxon>
        <taxon>asterids</taxon>
        <taxon>lamiids</taxon>
        <taxon>Lamiales</taxon>
        <taxon>Orobanchaceae</taxon>
        <taxon>Pedicularideae</taxon>
        <taxon>Castillejinae</taxon>
        <taxon>Castilleja</taxon>
    </lineage>
</organism>
<dbReference type="InterPro" id="IPR015943">
    <property type="entry name" value="WD40/YVTN_repeat-like_dom_sf"/>
</dbReference>
<dbReference type="PROSITE" id="PS50294">
    <property type="entry name" value="WD_REPEATS_REGION"/>
    <property type="match status" value="3"/>
</dbReference>
<dbReference type="InterPro" id="IPR006595">
    <property type="entry name" value="CTLH_C"/>
</dbReference>
<evidence type="ECO:0000256" key="3">
    <source>
        <dbReference type="PROSITE-ProRule" id="PRU00221"/>
    </source>
</evidence>
<dbReference type="Pfam" id="PF00400">
    <property type="entry name" value="WD40"/>
    <property type="match status" value="4"/>
</dbReference>
<comment type="caution">
    <text evidence="5">The sequence shown here is derived from an EMBL/GenBank/DDBJ whole genome shotgun (WGS) entry which is preliminary data.</text>
</comment>
<dbReference type="PANTHER" id="PTHR22838:SF0">
    <property type="entry name" value="WD REPEAT-CONTAINING PROTEIN 26"/>
    <property type="match status" value="1"/>
</dbReference>
<evidence type="ECO:0000256" key="2">
    <source>
        <dbReference type="ARBA" id="ARBA00022737"/>
    </source>
</evidence>
<evidence type="ECO:0000313" key="6">
    <source>
        <dbReference type="Proteomes" id="UP001632038"/>
    </source>
</evidence>
<dbReference type="AlphaFoldDB" id="A0ABD3DT08"/>
<dbReference type="SUPFAM" id="SSF50978">
    <property type="entry name" value="WD40 repeat-like"/>
    <property type="match status" value="1"/>
</dbReference>
<dbReference type="PROSITE" id="PS50897">
    <property type="entry name" value="CTLH"/>
    <property type="match status" value="1"/>
</dbReference>